<proteinExistence type="predicted"/>
<evidence type="ECO:0000313" key="1">
    <source>
        <dbReference type="EMBL" id="RNA16913.1"/>
    </source>
</evidence>
<sequence>MVWCRHCHTFVPETKMSFHMSTSIVFVPKFILARRILSLKKIRVGLSVRYHARMKAVGAKLKIYGAANSNIKKLHLCWSKILTRPPFKLARTAFHLSDIHLIFAVAVIKINDTFGGSGIGAVDLSPIAIIM</sequence>
<organism evidence="1 2">
    <name type="scientific">Brachionus plicatilis</name>
    <name type="common">Marine rotifer</name>
    <name type="synonym">Brachionus muelleri</name>
    <dbReference type="NCBI Taxonomy" id="10195"/>
    <lineage>
        <taxon>Eukaryota</taxon>
        <taxon>Metazoa</taxon>
        <taxon>Spiralia</taxon>
        <taxon>Gnathifera</taxon>
        <taxon>Rotifera</taxon>
        <taxon>Eurotatoria</taxon>
        <taxon>Monogononta</taxon>
        <taxon>Pseudotrocha</taxon>
        <taxon>Ploima</taxon>
        <taxon>Brachionidae</taxon>
        <taxon>Brachionus</taxon>
    </lineage>
</organism>
<gene>
    <name evidence="1" type="ORF">BpHYR1_023812</name>
</gene>
<name>A0A3M7R045_BRAPC</name>
<accession>A0A3M7R045</accession>
<keyword evidence="2" id="KW-1185">Reference proteome</keyword>
<dbReference type="Proteomes" id="UP000276133">
    <property type="component" value="Unassembled WGS sequence"/>
</dbReference>
<comment type="caution">
    <text evidence="1">The sequence shown here is derived from an EMBL/GenBank/DDBJ whole genome shotgun (WGS) entry which is preliminary data.</text>
</comment>
<protein>
    <submittedName>
        <fullName evidence="1">Uncharacterized protein</fullName>
    </submittedName>
</protein>
<evidence type="ECO:0000313" key="2">
    <source>
        <dbReference type="Proteomes" id="UP000276133"/>
    </source>
</evidence>
<reference evidence="1 2" key="1">
    <citation type="journal article" date="2018" name="Sci. Rep.">
        <title>Genomic signatures of local adaptation to the degree of environmental predictability in rotifers.</title>
        <authorList>
            <person name="Franch-Gras L."/>
            <person name="Hahn C."/>
            <person name="Garcia-Roger E.M."/>
            <person name="Carmona M.J."/>
            <person name="Serra M."/>
            <person name="Gomez A."/>
        </authorList>
    </citation>
    <scope>NUCLEOTIDE SEQUENCE [LARGE SCALE GENOMIC DNA]</scope>
    <source>
        <strain evidence="1">HYR1</strain>
    </source>
</reference>
<dbReference type="AlphaFoldDB" id="A0A3M7R045"/>
<dbReference type="EMBL" id="REGN01004593">
    <property type="protein sequence ID" value="RNA16913.1"/>
    <property type="molecule type" value="Genomic_DNA"/>
</dbReference>